<dbReference type="SUPFAM" id="SSF54975">
    <property type="entry name" value="Acylphosphatase/BLUF domain-like"/>
    <property type="match status" value="1"/>
</dbReference>
<dbReference type="AlphaFoldDB" id="A0A0G3ETW4"/>
<evidence type="ECO:0000259" key="10">
    <source>
        <dbReference type="PROSITE" id="PS51160"/>
    </source>
</evidence>
<evidence type="ECO:0000256" key="4">
    <source>
        <dbReference type="ARBA" id="ARBA00022723"/>
    </source>
</evidence>
<comment type="pathway">
    <text evidence="1 8">Protein modification; [NiFe] hydrogenase maturation.</text>
</comment>
<dbReference type="GO" id="GO:0016874">
    <property type="term" value="F:ligase activity"/>
    <property type="evidence" value="ECO:0007669"/>
    <property type="project" value="UniProtKB-UniRule"/>
</dbReference>
<comment type="catalytic activity">
    <reaction evidence="7 8">
        <text>C-terminal L-cysteinyl-[HypE protein] + carbamoyl phosphate + ATP + H2O = C-terminal S-carboxamide-L-cysteinyl-[HypE protein] + AMP + phosphate + diphosphate + H(+)</text>
        <dbReference type="Rhea" id="RHEA:55636"/>
        <dbReference type="Rhea" id="RHEA-COMP:14247"/>
        <dbReference type="Rhea" id="RHEA-COMP:14392"/>
        <dbReference type="ChEBI" id="CHEBI:15377"/>
        <dbReference type="ChEBI" id="CHEBI:15378"/>
        <dbReference type="ChEBI" id="CHEBI:30616"/>
        <dbReference type="ChEBI" id="CHEBI:33019"/>
        <dbReference type="ChEBI" id="CHEBI:43474"/>
        <dbReference type="ChEBI" id="CHEBI:58228"/>
        <dbReference type="ChEBI" id="CHEBI:76913"/>
        <dbReference type="ChEBI" id="CHEBI:139126"/>
        <dbReference type="ChEBI" id="CHEBI:456215"/>
    </reaction>
</comment>
<keyword evidence="13" id="KW-1185">Reference proteome</keyword>
<dbReference type="Gene3D" id="3.30.420.360">
    <property type="match status" value="1"/>
</dbReference>
<evidence type="ECO:0000256" key="2">
    <source>
        <dbReference type="ARBA" id="ARBA00008097"/>
    </source>
</evidence>
<evidence type="ECO:0000256" key="9">
    <source>
        <dbReference type="PROSITE-ProRule" id="PRU00520"/>
    </source>
</evidence>
<dbReference type="EC" id="6.2.-.-" evidence="8"/>
<evidence type="ECO:0000256" key="8">
    <source>
        <dbReference type="PIRNR" id="PIRNR006256"/>
    </source>
</evidence>
<dbReference type="KEGG" id="ptx:ABW99_09690"/>
<dbReference type="EMBL" id="CP011568">
    <property type="protein sequence ID" value="AKJ70488.1"/>
    <property type="molecule type" value="Genomic_DNA"/>
</dbReference>
<dbReference type="UniPathway" id="UPA00335"/>
<dbReference type="PANTHER" id="PTHR42959">
    <property type="entry name" value="CARBAMOYLTRANSFERASE"/>
    <property type="match status" value="1"/>
</dbReference>
<dbReference type="PIRSF" id="PIRSF006256">
    <property type="entry name" value="CMPcnvr_hdrg_mat"/>
    <property type="match status" value="1"/>
</dbReference>
<dbReference type="PROSITE" id="PS51163">
    <property type="entry name" value="YRDC"/>
    <property type="match status" value="1"/>
</dbReference>
<dbReference type="InterPro" id="IPR043129">
    <property type="entry name" value="ATPase_NBD"/>
</dbReference>
<keyword evidence="4" id="KW-0479">Metal-binding</keyword>
<feature type="domain" description="Acylphosphatase-like" evidence="10">
    <location>
        <begin position="10"/>
        <end position="96"/>
    </location>
</feature>
<evidence type="ECO:0000313" key="12">
    <source>
        <dbReference type="EMBL" id="AKJ70488.1"/>
    </source>
</evidence>
<accession>A0A0G3ETW4</accession>
<protein>
    <recommendedName>
        <fullName evidence="8">Carbamoyltransferase HypF</fullName>
        <ecNumber evidence="8">6.2.-.-</ecNumber>
    </recommendedName>
</protein>
<dbReference type="STRING" id="445709.ABW99_09690"/>
<evidence type="ECO:0000256" key="5">
    <source>
        <dbReference type="ARBA" id="ARBA00022771"/>
    </source>
</evidence>
<organism evidence="12 13">
    <name type="scientific">Pandoraea thiooxydans</name>
    <dbReference type="NCBI Taxonomy" id="445709"/>
    <lineage>
        <taxon>Bacteria</taxon>
        <taxon>Pseudomonadati</taxon>
        <taxon>Pseudomonadota</taxon>
        <taxon>Betaproteobacteria</taxon>
        <taxon>Burkholderiales</taxon>
        <taxon>Burkholderiaceae</taxon>
        <taxon>Pandoraea</taxon>
    </lineage>
</organism>
<dbReference type="Proteomes" id="UP000036700">
    <property type="component" value="Chromosome"/>
</dbReference>
<keyword evidence="5" id="KW-0863">Zinc-finger</keyword>
<dbReference type="InterPro" id="IPR001792">
    <property type="entry name" value="Acylphosphatase-like_dom"/>
</dbReference>
<proteinExistence type="inferred from homology"/>
<comment type="catalytic activity">
    <reaction evidence="9">
        <text>an acyl phosphate + H2O = a carboxylate + phosphate + H(+)</text>
        <dbReference type="Rhea" id="RHEA:14965"/>
        <dbReference type="ChEBI" id="CHEBI:15377"/>
        <dbReference type="ChEBI" id="CHEBI:15378"/>
        <dbReference type="ChEBI" id="CHEBI:29067"/>
        <dbReference type="ChEBI" id="CHEBI:43474"/>
        <dbReference type="ChEBI" id="CHEBI:59918"/>
        <dbReference type="EC" id="3.6.1.7"/>
    </reaction>
</comment>
<dbReference type="PANTHER" id="PTHR42959:SF1">
    <property type="entry name" value="CARBAMOYLTRANSFERASE HYPF"/>
    <property type="match status" value="1"/>
</dbReference>
<dbReference type="GO" id="GO:0003725">
    <property type="term" value="F:double-stranded RNA binding"/>
    <property type="evidence" value="ECO:0007669"/>
    <property type="project" value="InterPro"/>
</dbReference>
<dbReference type="Gene3D" id="3.30.420.40">
    <property type="match status" value="1"/>
</dbReference>
<comment type="function">
    <text evidence="8">Involved in the maturation of [NiFe] hydrogenases. Along with HypE, it catalyzes the synthesis of the CN ligands of the active site iron of [NiFe]-hydrogenases. HypF functions as a carbamoyl transferase using carbamoylphosphate as a substrate and transferring the carboxamido moiety in an ATP-dependent reaction to the thiolate of the C-terminal cysteine of HypE yielding a protein-S-carboxamide.</text>
</comment>
<evidence type="ECO:0000256" key="3">
    <source>
        <dbReference type="ARBA" id="ARBA00022598"/>
    </source>
</evidence>
<comment type="similarity">
    <text evidence="2 8">Belongs to the carbamoyltransferase HypF family.</text>
</comment>
<keyword evidence="3" id="KW-0436">Ligase</keyword>
<dbReference type="InterPro" id="IPR006070">
    <property type="entry name" value="Sua5-like_dom"/>
</dbReference>
<dbReference type="NCBIfam" id="TIGR00143">
    <property type="entry name" value="hypF"/>
    <property type="match status" value="1"/>
</dbReference>
<dbReference type="InterPro" id="IPR004421">
    <property type="entry name" value="Carbamoyltransferase_HypF"/>
</dbReference>
<evidence type="ECO:0000256" key="7">
    <source>
        <dbReference type="ARBA" id="ARBA00048220"/>
    </source>
</evidence>
<dbReference type="GO" id="GO:0016743">
    <property type="term" value="F:carboxyl- or carbamoyltransferase activity"/>
    <property type="evidence" value="ECO:0007669"/>
    <property type="project" value="UniProtKB-UniRule"/>
</dbReference>
<dbReference type="InterPro" id="IPR051060">
    <property type="entry name" value="Carbamoyltrans_HypF-like"/>
</dbReference>
<name>A0A0G3ETW4_9BURK</name>
<reference evidence="13" key="1">
    <citation type="submission" date="2015-06" db="EMBL/GenBank/DDBJ databases">
        <authorList>
            <person name="Lim Y.L."/>
            <person name="Ee R."/>
            <person name="Yong D."/>
            <person name="How K.Y."/>
            <person name="Yin W.F."/>
            <person name="Chan K.G."/>
        </authorList>
    </citation>
    <scope>NUCLEOTIDE SEQUENCE [LARGE SCALE GENOMIC DNA]</scope>
    <source>
        <strain evidence="13">DSM 25325</strain>
    </source>
</reference>
<dbReference type="Pfam" id="PF01300">
    <property type="entry name" value="Sua5_yciO_yrdC"/>
    <property type="match status" value="1"/>
</dbReference>
<dbReference type="Pfam" id="PF00708">
    <property type="entry name" value="Acylphosphatase"/>
    <property type="match status" value="1"/>
</dbReference>
<dbReference type="InterPro" id="IPR011125">
    <property type="entry name" value="Znf_HypF"/>
</dbReference>
<dbReference type="SUPFAM" id="SSF53067">
    <property type="entry name" value="Actin-like ATPase domain"/>
    <property type="match status" value="1"/>
</dbReference>
<dbReference type="GO" id="GO:0003998">
    <property type="term" value="F:acylphosphatase activity"/>
    <property type="evidence" value="ECO:0007669"/>
    <property type="project" value="UniProtKB-EC"/>
</dbReference>
<dbReference type="Gene3D" id="3.90.870.50">
    <property type="match status" value="1"/>
</dbReference>
<dbReference type="InterPro" id="IPR036046">
    <property type="entry name" value="Acylphosphatase-like_dom_sf"/>
</dbReference>
<dbReference type="InterPro" id="IPR041440">
    <property type="entry name" value="HypF_C"/>
</dbReference>
<dbReference type="PATRIC" id="fig|445709.3.peg.2073"/>
<dbReference type="Pfam" id="PF22521">
    <property type="entry name" value="HypF_C_2"/>
    <property type="match status" value="1"/>
</dbReference>
<dbReference type="SUPFAM" id="SSF55821">
    <property type="entry name" value="YrdC/RibB"/>
    <property type="match status" value="1"/>
</dbReference>
<evidence type="ECO:0000256" key="1">
    <source>
        <dbReference type="ARBA" id="ARBA00004711"/>
    </source>
</evidence>
<feature type="active site" evidence="9">
    <location>
        <position position="43"/>
    </location>
</feature>
<gene>
    <name evidence="12" type="ORF">ABW99_09690</name>
</gene>
<keyword evidence="9" id="KW-0378">Hydrolase</keyword>
<dbReference type="GO" id="GO:0051604">
    <property type="term" value="P:protein maturation"/>
    <property type="evidence" value="ECO:0007669"/>
    <property type="project" value="TreeGrafter"/>
</dbReference>
<dbReference type="PROSITE" id="PS51160">
    <property type="entry name" value="ACYLPHOSPHATASE_3"/>
    <property type="match status" value="1"/>
</dbReference>
<dbReference type="InterPro" id="IPR017945">
    <property type="entry name" value="DHBP_synth_RibB-like_a/b_dom"/>
</dbReference>
<evidence type="ECO:0000313" key="13">
    <source>
        <dbReference type="Proteomes" id="UP000036700"/>
    </source>
</evidence>
<evidence type="ECO:0000259" key="11">
    <source>
        <dbReference type="PROSITE" id="PS51163"/>
    </source>
</evidence>
<dbReference type="GO" id="GO:0008270">
    <property type="term" value="F:zinc ion binding"/>
    <property type="evidence" value="ECO:0007669"/>
    <property type="project" value="UniProtKB-KW"/>
</dbReference>
<feature type="domain" description="YrdC-like" evidence="11">
    <location>
        <begin position="211"/>
        <end position="413"/>
    </location>
</feature>
<dbReference type="Gene3D" id="3.30.110.120">
    <property type="match status" value="1"/>
</dbReference>
<dbReference type="Pfam" id="PF07503">
    <property type="entry name" value="zf-HYPF"/>
    <property type="match status" value="2"/>
</dbReference>
<keyword evidence="6" id="KW-0862">Zinc</keyword>
<dbReference type="Pfam" id="PF17788">
    <property type="entry name" value="HypF_C"/>
    <property type="match status" value="1"/>
</dbReference>
<dbReference type="InterPro" id="IPR055128">
    <property type="entry name" value="HypF_C_2"/>
</dbReference>
<sequence>MSQDPDEVGRLRIEAGGAVQGVGFRPFVHRLAVSEGLTGFVRNTAEGVALEIEGVAPALARFLARLEAELAPPAAMRARRVRRIAPTGQRDFSILPSRQERAPDQPRLPVVLPDLATCAACLAEIREPGNRRYRYPFTTCVQCGPRFSLIEDVPYDRARTTMRRFAMCAACQAEYDDPRSRRFHAETNACPRCGPQLRLWDAAGREIAAGDQALLGAAGALRDGVIVALKGLGGFQLLVDARNDLAVRRLRERKGRPTKPFALMVPDCEAAQALAEVDPLERQLLCSPAAPIVLLRAREGAIRFSPATGAHGMGGVPPSVVPSVAPLNPWLGIMLPYTPLHHLLMRELGAPVVATSGNRGGDPIVADETQALEQLAGLADLFLVHDRPIAHPVDDSVTRVIGGEPVVLRNARGYAPLVLSSNDESDASPTLTPNPNPTLALGGHGKSAVALAYAEQLVLGPYVGDLEGVRARTAFAGGIEAMRRLYRVRPQTVACDTHPDYHSTQVAEREASAVQYVPHHLAHVLAGMADNGLSAPLLGVAWDGSGYGGDGTVWGGEFILVKRDAYCRVAHLQPFRLPGGEAAVREPDRAALGALHAVFGDAMFDDASLAALPPIAALAPRERRVFAAMLARGAHAPWTSSAGRLFDAVAALLGLCARSSFDGEAAIALEAAATCAAGCYPLAAPVLREAARRIVADWRPTLAALVRARLNGVDAADLAAGFHQALAQLVVEVAARVGEPRVLLSGGCFQNALLSERAAAGLRAAGLAVWRHHRVPPNDGGLAAGQAAFARHPLMEEKT</sequence>
<evidence type="ECO:0000256" key="6">
    <source>
        <dbReference type="ARBA" id="ARBA00022833"/>
    </source>
</evidence>
<dbReference type="OrthoDB" id="9808093at2"/>
<feature type="active site" evidence="9">
    <location>
        <position position="25"/>
    </location>
</feature>